<dbReference type="Proteomes" id="UP001254759">
    <property type="component" value="Unassembled WGS sequence"/>
</dbReference>
<evidence type="ECO:0000313" key="2">
    <source>
        <dbReference type="EMBL" id="MDR6841611.1"/>
    </source>
</evidence>
<feature type="transmembrane region" description="Helical" evidence="1">
    <location>
        <begin position="104"/>
        <end position="125"/>
    </location>
</feature>
<dbReference type="PANTHER" id="PTHR28008:SF1">
    <property type="entry name" value="DOMAIN PROTEIN, PUTATIVE (AFU_ORTHOLOGUE AFUA_3G10980)-RELATED"/>
    <property type="match status" value="1"/>
</dbReference>
<feature type="transmembrane region" description="Helical" evidence="1">
    <location>
        <begin position="16"/>
        <end position="36"/>
    </location>
</feature>
<keyword evidence="3" id="KW-1185">Reference proteome</keyword>
<keyword evidence="1" id="KW-1133">Transmembrane helix</keyword>
<proteinExistence type="predicted"/>
<protein>
    <submittedName>
        <fullName evidence="2">VanZ family protein</fullName>
    </submittedName>
</protein>
<dbReference type="RefSeq" id="WP_310092556.1">
    <property type="nucleotide sequence ID" value="NZ_JAVDTT010000002.1"/>
</dbReference>
<sequence>MAAVSAALKPLRRPRLWLGLWMAAIVALIVVCLIPLDSLPPLPDNSDKVEHLLGYFVLSAAAVQLFGSRRSLLLAGLGLVGLGIGIEIAQGYTAYRSSDPADALANALGVVLGMATVLSPWRDLLLRIEQRLLR</sequence>
<organism evidence="2 3">
    <name type="scientific">Pseudoxanthomonas sacheonensis</name>
    <dbReference type="NCBI Taxonomy" id="443615"/>
    <lineage>
        <taxon>Bacteria</taxon>
        <taxon>Pseudomonadati</taxon>
        <taxon>Pseudomonadota</taxon>
        <taxon>Gammaproteobacteria</taxon>
        <taxon>Lysobacterales</taxon>
        <taxon>Lysobacteraceae</taxon>
        <taxon>Pseudoxanthomonas</taxon>
    </lineage>
</organism>
<evidence type="ECO:0000256" key="1">
    <source>
        <dbReference type="SAM" id="Phobius"/>
    </source>
</evidence>
<feature type="transmembrane region" description="Helical" evidence="1">
    <location>
        <begin position="48"/>
        <end position="66"/>
    </location>
</feature>
<dbReference type="PANTHER" id="PTHR28008">
    <property type="entry name" value="DOMAIN PROTEIN, PUTATIVE (AFU_ORTHOLOGUE AFUA_3G10980)-RELATED"/>
    <property type="match status" value="1"/>
</dbReference>
<comment type="caution">
    <text evidence="2">The sequence shown here is derived from an EMBL/GenBank/DDBJ whole genome shotgun (WGS) entry which is preliminary data.</text>
</comment>
<accession>A0ABU1RS58</accession>
<keyword evidence="1" id="KW-0472">Membrane</keyword>
<reference evidence="2 3" key="1">
    <citation type="submission" date="2023-07" db="EMBL/GenBank/DDBJ databases">
        <title>Sorghum-associated microbial communities from plants grown in Nebraska, USA.</title>
        <authorList>
            <person name="Schachtman D."/>
        </authorList>
    </citation>
    <scope>NUCLEOTIDE SEQUENCE [LARGE SCALE GENOMIC DNA]</scope>
    <source>
        <strain evidence="2 3">BE107</strain>
    </source>
</reference>
<name>A0ABU1RS58_9GAMM</name>
<feature type="transmembrane region" description="Helical" evidence="1">
    <location>
        <begin position="73"/>
        <end position="92"/>
    </location>
</feature>
<evidence type="ECO:0000313" key="3">
    <source>
        <dbReference type="Proteomes" id="UP001254759"/>
    </source>
</evidence>
<keyword evidence="1" id="KW-0812">Transmembrane</keyword>
<dbReference type="EMBL" id="JAVDTT010000002">
    <property type="protein sequence ID" value="MDR6841611.1"/>
    <property type="molecule type" value="Genomic_DNA"/>
</dbReference>
<gene>
    <name evidence="2" type="ORF">J2W94_001896</name>
</gene>